<accession>E8N2A9</accession>
<dbReference type="AlphaFoldDB" id="E8N2A9"/>
<name>E8N2A9_ANATU</name>
<evidence type="ECO:0000313" key="2">
    <source>
        <dbReference type="Proteomes" id="UP000008922"/>
    </source>
</evidence>
<dbReference type="Proteomes" id="UP000008922">
    <property type="component" value="Chromosome"/>
</dbReference>
<dbReference type="InParanoid" id="E8N2A9"/>
<gene>
    <name evidence="1" type="ordered locus">ANT_30300</name>
</gene>
<dbReference type="KEGG" id="atm:ANT_30300"/>
<dbReference type="EMBL" id="AP012029">
    <property type="protein sequence ID" value="BAJ65056.1"/>
    <property type="molecule type" value="Genomic_DNA"/>
</dbReference>
<dbReference type="eggNOG" id="ENOG50348XD">
    <property type="taxonomic scope" value="Bacteria"/>
</dbReference>
<dbReference type="HOGENOM" id="CLU_1871559_0_0_0"/>
<dbReference type="STRING" id="926569.ANT_30300"/>
<reference evidence="1 2" key="1">
    <citation type="submission" date="2010-12" db="EMBL/GenBank/DDBJ databases">
        <title>Whole genome sequence of Anaerolinea thermophila UNI-1.</title>
        <authorList>
            <person name="Narita-Yamada S."/>
            <person name="Kishi E."/>
            <person name="Watanabe Y."/>
            <person name="Takasaki K."/>
            <person name="Ankai A."/>
            <person name="Oguchi A."/>
            <person name="Fukui S."/>
            <person name="Takahashi M."/>
            <person name="Yashiro I."/>
            <person name="Hosoyama A."/>
            <person name="Sekiguchi Y."/>
            <person name="Hanada S."/>
            <person name="Fujita N."/>
        </authorList>
    </citation>
    <scope>NUCLEOTIDE SEQUENCE [LARGE SCALE GENOMIC DNA]</scope>
    <source>
        <strain evidence="2">DSM 14523 / JCM 11388 / NBRC 100420 / UNI-1</strain>
    </source>
</reference>
<proteinExistence type="predicted"/>
<sequence length="156" mass="18072">MFFLDVFLERECYNQIVPRQALFAGLVVDEFDQPVEVAYVGDEPCYVVNDRGFRRHIPAEEVDRQVLAWMREQMRGHEDLISEQTAHMLGQDDIFSRAMIEQQLKNIDQQFEQLLNVGIPEEGRAYLGMMGFRVVINLHGEVLRVDQPAMPSGDEE</sequence>
<evidence type="ECO:0000313" key="1">
    <source>
        <dbReference type="EMBL" id="BAJ65056.1"/>
    </source>
</evidence>
<keyword evidence="2" id="KW-1185">Reference proteome</keyword>
<organism evidence="1 2">
    <name type="scientific">Anaerolinea thermophila (strain DSM 14523 / JCM 11388 / NBRC 100420 / UNI-1)</name>
    <dbReference type="NCBI Taxonomy" id="926569"/>
    <lineage>
        <taxon>Bacteria</taxon>
        <taxon>Bacillati</taxon>
        <taxon>Chloroflexota</taxon>
        <taxon>Anaerolineae</taxon>
        <taxon>Anaerolineales</taxon>
        <taxon>Anaerolineaceae</taxon>
        <taxon>Anaerolinea</taxon>
    </lineage>
</organism>
<protein>
    <submittedName>
        <fullName evidence="1">Uncharacterized protein</fullName>
    </submittedName>
</protein>